<dbReference type="RefSeq" id="WP_150459599.1">
    <property type="nucleotide sequence ID" value="NZ_VYKK01000030.1"/>
</dbReference>
<protein>
    <submittedName>
        <fullName evidence="4">DUF58 domain-containing protein</fullName>
    </submittedName>
</protein>
<feature type="compositionally biased region" description="Polar residues" evidence="1">
    <location>
        <begin position="91"/>
        <end position="100"/>
    </location>
</feature>
<dbReference type="Proteomes" id="UP000367750">
    <property type="component" value="Unassembled WGS sequence"/>
</dbReference>
<sequence length="567" mass="60922">MESNEYKRSFREGGNGGENRIPGLPAEETTSAGGYPPRGKRSSGAGAADSASRTPDGKKQKRGRLWSRRRTGRPGAEKESVPGTREKNRPSAMTASSVTGLGTAWADTGRSSHLLSDPSPGPKAVPTGESKEHARGSSSSPRRAAEWARAFAVLGLLAGLYAALGGASLLFLLELYGLLLLGGAALHLFGPRAFNADRTLSRTSLEAGGTVTVHTELTFSSWLPVPWLLAEDRWNRTCRTTLLFPGLRRKLSFDYELNGVQRGRHRLELGRAVWGDLPGWFTGSRETGDGPELLVTPAPLYYSPLSLTLADCAGAAVRRGRGDGEESDIRSYRPGDPLSRVHWKSSARRGELLTREPERERSRMLCIVLDNNAAAYEPLRPPAGTRAGTGAERLAPAPAFELAVSAAMGLLRTAERERAYTQLFAEGWPEQQARYEGLGRIPERVLAYMAEVAPVGSRSLTALLEEASRQCLPGMSLAVVTGRLERSGASALARLLAQGVEVQVYYAWDEEAPAAAAPGEAADAAWKSSAGIGESLRRLGAVLYRLDQGQRRLEGGGQAWTGRGQVL</sequence>
<keyword evidence="2" id="KW-1133">Transmembrane helix</keyword>
<keyword evidence="5" id="KW-1185">Reference proteome</keyword>
<evidence type="ECO:0000256" key="1">
    <source>
        <dbReference type="SAM" id="MobiDB-lite"/>
    </source>
</evidence>
<feature type="compositionally biased region" description="Basic residues" evidence="1">
    <location>
        <begin position="59"/>
        <end position="72"/>
    </location>
</feature>
<dbReference type="Pfam" id="PF01882">
    <property type="entry name" value="DUF58"/>
    <property type="match status" value="1"/>
</dbReference>
<name>A0A5J5FTZ4_9BACL</name>
<dbReference type="InterPro" id="IPR002881">
    <property type="entry name" value="DUF58"/>
</dbReference>
<evidence type="ECO:0000256" key="2">
    <source>
        <dbReference type="SAM" id="Phobius"/>
    </source>
</evidence>
<keyword evidence="2" id="KW-0472">Membrane</keyword>
<feature type="transmembrane region" description="Helical" evidence="2">
    <location>
        <begin position="147"/>
        <end position="164"/>
    </location>
</feature>
<evidence type="ECO:0000313" key="5">
    <source>
        <dbReference type="Proteomes" id="UP000367750"/>
    </source>
</evidence>
<dbReference type="PANTHER" id="PTHR34351:SF2">
    <property type="entry name" value="DUF58 DOMAIN-CONTAINING PROTEIN"/>
    <property type="match status" value="1"/>
</dbReference>
<feature type="compositionally biased region" description="Low complexity" evidence="1">
    <location>
        <begin position="42"/>
        <end position="53"/>
    </location>
</feature>
<comment type="caution">
    <text evidence="4">The sequence shown here is derived from an EMBL/GenBank/DDBJ whole genome shotgun (WGS) entry which is preliminary data.</text>
</comment>
<dbReference type="PANTHER" id="PTHR34351">
    <property type="entry name" value="SLR1927 PROTEIN-RELATED"/>
    <property type="match status" value="1"/>
</dbReference>
<dbReference type="OrthoDB" id="140416at2"/>
<organism evidence="4 5">
    <name type="scientific">Paenibacillus spiritus</name>
    <dbReference type="NCBI Taxonomy" id="2496557"/>
    <lineage>
        <taxon>Bacteria</taxon>
        <taxon>Bacillati</taxon>
        <taxon>Bacillota</taxon>
        <taxon>Bacilli</taxon>
        <taxon>Bacillales</taxon>
        <taxon>Paenibacillaceae</taxon>
        <taxon>Paenibacillus</taxon>
    </lineage>
</organism>
<feature type="compositionally biased region" description="Basic and acidic residues" evidence="1">
    <location>
        <begin position="1"/>
        <end position="11"/>
    </location>
</feature>
<evidence type="ECO:0000313" key="4">
    <source>
        <dbReference type="EMBL" id="KAA8997134.1"/>
    </source>
</evidence>
<feature type="region of interest" description="Disordered" evidence="1">
    <location>
        <begin position="1"/>
        <end position="141"/>
    </location>
</feature>
<evidence type="ECO:0000259" key="3">
    <source>
        <dbReference type="Pfam" id="PF01882"/>
    </source>
</evidence>
<feature type="compositionally biased region" description="Basic and acidic residues" evidence="1">
    <location>
        <begin position="75"/>
        <end position="89"/>
    </location>
</feature>
<dbReference type="AlphaFoldDB" id="A0A5J5FTZ4"/>
<gene>
    <name evidence="4" type="ORF">F4V43_17715</name>
</gene>
<reference evidence="4 5" key="1">
    <citation type="submission" date="2019-09" db="EMBL/GenBank/DDBJ databases">
        <title>Bacillus ochoae sp. nov., Paenibacillus whitsoniae sp. nov., Paenibacillus spiritus sp. nov. Isolated from the Mars Exploration Rover during spacecraft assembly.</title>
        <authorList>
            <person name="Seuylemezian A."/>
            <person name="Vaishampayan P."/>
        </authorList>
    </citation>
    <scope>NUCLEOTIDE SEQUENCE [LARGE SCALE GENOMIC DNA]</scope>
    <source>
        <strain evidence="4 5">MER_111</strain>
    </source>
</reference>
<feature type="domain" description="DUF58" evidence="3">
    <location>
        <begin position="328"/>
        <end position="373"/>
    </location>
</feature>
<proteinExistence type="predicted"/>
<keyword evidence="2" id="KW-0812">Transmembrane</keyword>
<dbReference type="EMBL" id="VYKK01000030">
    <property type="protein sequence ID" value="KAA8997134.1"/>
    <property type="molecule type" value="Genomic_DNA"/>
</dbReference>
<accession>A0A5J5FTZ4</accession>